<protein>
    <submittedName>
        <fullName evidence="3">DUF222 domain-containing protein</fullName>
    </submittedName>
</protein>
<reference evidence="3 4" key="1">
    <citation type="journal article" date="2021" name="Sci. Rep.">
        <title>Phenotypic and genomic hallmarks of a novel, potentially pathogenic rapidly growing Mycobacterium species related to the Mycobacterium fortuitum complex.</title>
        <authorList>
            <person name="Gharbi R."/>
            <person name="Khanna V."/>
            <person name="Frigui W."/>
            <person name="Mhenni B."/>
            <person name="Brosch R."/>
            <person name="Mardassi H."/>
        </authorList>
    </citation>
    <scope>NUCLEOTIDE SEQUENCE [LARGE SCALE GENOMIC DNA]</scope>
    <source>
        <strain evidence="3 4">TNTM28</strain>
    </source>
</reference>
<comment type="caution">
    <text evidence="3">The sequence shown here is derived from an EMBL/GenBank/DDBJ whole genome shotgun (WGS) entry which is preliminary data.</text>
</comment>
<evidence type="ECO:0000259" key="2">
    <source>
        <dbReference type="SMART" id="SM00507"/>
    </source>
</evidence>
<feature type="region of interest" description="Disordered" evidence="1">
    <location>
        <begin position="269"/>
        <end position="359"/>
    </location>
</feature>
<dbReference type="InterPro" id="IPR003615">
    <property type="entry name" value="HNH_nuc"/>
</dbReference>
<dbReference type="EMBL" id="VOMB01000003">
    <property type="protein sequence ID" value="MBU9762803.1"/>
    <property type="molecule type" value="Genomic_DNA"/>
</dbReference>
<evidence type="ECO:0000313" key="3">
    <source>
        <dbReference type="EMBL" id="MBU9762803.1"/>
    </source>
</evidence>
<feature type="compositionally biased region" description="Basic and acidic residues" evidence="1">
    <location>
        <begin position="339"/>
        <end position="353"/>
    </location>
</feature>
<organism evidence="3 4">
    <name type="scientific">[Mycobacterium] fortunisiensis</name>
    <dbReference type="NCBI Taxonomy" id="2600579"/>
    <lineage>
        <taxon>Bacteria</taxon>
        <taxon>Bacillati</taxon>
        <taxon>Actinomycetota</taxon>
        <taxon>Actinomycetes</taxon>
        <taxon>Mycobacteriales</taxon>
        <taxon>Mycobacteriaceae</taxon>
        <taxon>Mycolicibacterium</taxon>
    </lineage>
</organism>
<gene>
    <name evidence="3" type="ORF">FR943_02900</name>
</gene>
<dbReference type="Proteomes" id="UP000812982">
    <property type="component" value="Unassembled WGS sequence"/>
</dbReference>
<sequence length="559" mass="59900">MLDRQVLGDLTDTALIDALEHHTRAEASQAAARLAVIAEIVARHCDDEDEVSAHRAIDGWETAAAAISAACNLGRKAASTQMRIAQALHQHLPKVAAVFARGDIPAKVIATITWRTHNITDQDAWALIDTALAGAATTYGALSPTKTEQAIDVWIEKFDPAAVRTTRKAARDRDICFGDPDDPHGTTTIWGRLLATDAALIKKLLTTMAHSVCDNDPRTLGQRRADALGALGAGTDHLTCHCDNPDCQATGPDPRSRAAVIHLLAQTLPQPATHGHDDTDEQDAGEEATTRVAARDQGPLRTDTGDAGQGHPPDKERPPTAPDTIETPADTTTAGPAHSPRDPHIHGEPHDYTADGTPSVTGPPAIILGGGIVPAPLLAELIATGATITHLTHPEDLTTQTHYRPSTKLAAYVRTRDLTCMFPGCAVAADHCDLDHCTPWPAGATHPGNLGPKCRTHHLLKTFPAGDGGWTDVQHPDGSHTWTAPTGHIYHTTPFSQILFPDQATHTSTPAPTPGPSPTATTDRHIKMPLRQRTRQQTRTQRINTERRLNTEQDKPPPF</sequence>
<dbReference type="CDD" id="cd00085">
    <property type="entry name" value="HNHc"/>
    <property type="match status" value="1"/>
</dbReference>
<evidence type="ECO:0000313" key="4">
    <source>
        <dbReference type="Proteomes" id="UP000812982"/>
    </source>
</evidence>
<feature type="compositionally biased region" description="Basic residues" evidence="1">
    <location>
        <begin position="527"/>
        <end position="536"/>
    </location>
</feature>
<proteinExistence type="predicted"/>
<feature type="domain" description="HNH nuclease" evidence="2">
    <location>
        <begin position="408"/>
        <end position="459"/>
    </location>
</feature>
<accession>A0ABS6KGZ6</accession>
<dbReference type="SMART" id="SM00507">
    <property type="entry name" value="HNHc"/>
    <property type="match status" value="1"/>
</dbReference>
<dbReference type="InterPro" id="IPR003870">
    <property type="entry name" value="DUF222"/>
</dbReference>
<dbReference type="Pfam" id="PF02720">
    <property type="entry name" value="DUF222"/>
    <property type="match status" value="1"/>
</dbReference>
<name>A0ABS6KGZ6_9MYCO</name>
<feature type="region of interest" description="Disordered" evidence="1">
    <location>
        <begin position="503"/>
        <end position="559"/>
    </location>
</feature>
<evidence type="ECO:0000256" key="1">
    <source>
        <dbReference type="SAM" id="MobiDB-lite"/>
    </source>
</evidence>
<keyword evidence="4" id="KW-1185">Reference proteome</keyword>
<feature type="compositionally biased region" description="Basic and acidic residues" evidence="1">
    <location>
        <begin position="544"/>
        <end position="559"/>
    </location>
</feature>